<evidence type="ECO:0000313" key="3">
    <source>
        <dbReference type="Proteomes" id="UP000183257"/>
    </source>
</evidence>
<dbReference type="InterPro" id="IPR036812">
    <property type="entry name" value="NAD(P)_OxRdtase_dom_sf"/>
</dbReference>
<dbReference type="PANTHER" id="PTHR43364:SF1">
    <property type="entry name" value="OXIDOREDUCTASE YDHF"/>
    <property type="match status" value="1"/>
</dbReference>
<dbReference type="RefSeq" id="WP_072303873.1">
    <property type="nucleotide sequence ID" value="NZ_FPIY01000003.1"/>
</dbReference>
<dbReference type="OrthoDB" id="9773828at2"/>
<dbReference type="GO" id="GO:0005829">
    <property type="term" value="C:cytosol"/>
    <property type="evidence" value="ECO:0007669"/>
    <property type="project" value="TreeGrafter"/>
</dbReference>
<dbReference type="InterPro" id="IPR050523">
    <property type="entry name" value="AKR_Detox_Biosynth"/>
</dbReference>
<proteinExistence type="predicted"/>
<evidence type="ECO:0000259" key="1">
    <source>
        <dbReference type="Pfam" id="PF00248"/>
    </source>
</evidence>
<dbReference type="AlphaFoldDB" id="A0A1K1Q1E5"/>
<gene>
    <name evidence="2" type="ORF">SAMN05660313_02225</name>
</gene>
<reference evidence="3" key="1">
    <citation type="submission" date="2016-11" db="EMBL/GenBank/DDBJ databases">
        <authorList>
            <person name="Varghese N."/>
            <person name="Submissions S."/>
        </authorList>
    </citation>
    <scope>NUCLEOTIDE SEQUENCE [LARGE SCALE GENOMIC DNA]</scope>
    <source>
        <strain evidence="3">DSM 24786</strain>
    </source>
</reference>
<dbReference type="InterPro" id="IPR020471">
    <property type="entry name" value="AKR"/>
</dbReference>
<accession>A0A1K1Q1E5</accession>
<sequence length="291" mass="32624">MKTTQNYSRIIAGTMTWGSWGKNLSESEIIKLMQHSLDAGITTFDHADIYGGYTNEAMFGEAFANSSISRDNIQLISKCGIQHVCDAREAKIGHYQYNKEYIIESVHQSLKNLKTDYLDFLLLHRPGPLMHPLEISEAIYQLKSQGKIIDFGVSNFTPSQIQMIETAVPVLGNQVEFSLTQNTVMYDGILDDCITNKRMAMAWSSLGSYFKTKNEQTTRIKEALSSLTKKYNATEDQLLLAWVLKHPANVHPVVGTATPERITASVGALHINLELEDWFILLKASQGHPVP</sequence>
<dbReference type="InterPro" id="IPR023210">
    <property type="entry name" value="NADP_OxRdtase_dom"/>
</dbReference>
<dbReference type="PANTHER" id="PTHR43364">
    <property type="entry name" value="NADH-SPECIFIC METHYLGLYOXAL REDUCTASE-RELATED"/>
    <property type="match status" value="1"/>
</dbReference>
<keyword evidence="3" id="KW-1185">Reference proteome</keyword>
<feature type="domain" description="NADP-dependent oxidoreductase" evidence="1">
    <location>
        <begin position="9"/>
        <end position="278"/>
    </location>
</feature>
<protein>
    <submittedName>
        <fullName evidence="2">Predicted oxidoreductase</fullName>
    </submittedName>
</protein>
<dbReference type="Gene3D" id="3.20.20.100">
    <property type="entry name" value="NADP-dependent oxidoreductase domain"/>
    <property type="match status" value="1"/>
</dbReference>
<evidence type="ECO:0000313" key="2">
    <source>
        <dbReference type="EMBL" id="SFW53580.1"/>
    </source>
</evidence>
<name>A0A1K1Q1E5_9FLAO</name>
<dbReference type="EMBL" id="FPIY01000003">
    <property type="protein sequence ID" value="SFW53580.1"/>
    <property type="molecule type" value="Genomic_DNA"/>
</dbReference>
<organism evidence="2 3">
    <name type="scientific">Cellulophaga fucicola</name>
    <dbReference type="NCBI Taxonomy" id="76595"/>
    <lineage>
        <taxon>Bacteria</taxon>
        <taxon>Pseudomonadati</taxon>
        <taxon>Bacteroidota</taxon>
        <taxon>Flavobacteriia</taxon>
        <taxon>Flavobacteriales</taxon>
        <taxon>Flavobacteriaceae</taxon>
        <taxon>Cellulophaga</taxon>
    </lineage>
</organism>
<dbReference type="GO" id="GO:0016491">
    <property type="term" value="F:oxidoreductase activity"/>
    <property type="evidence" value="ECO:0007669"/>
    <property type="project" value="InterPro"/>
</dbReference>
<dbReference type="Pfam" id="PF00248">
    <property type="entry name" value="Aldo_ket_red"/>
    <property type="match status" value="1"/>
</dbReference>
<dbReference type="PRINTS" id="PR00069">
    <property type="entry name" value="ALDKETRDTASE"/>
</dbReference>
<dbReference type="STRING" id="76595.SAMN05660313_02225"/>
<dbReference type="Proteomes" id="UP000183257">
    <property type="component" value="Unassembled WGS sequence"/>
</dbReference>
<dbReference type="SUPFAM" id="SSF51430">
    <property type="entry name" value="NAD(P)-linked oxidoreductase"/>
    <property type="match status" value="1"/>
</dbReference>